<keyword evidence="4 11" id="KW-0552">Olfaction</keyword>
<evidence type="ECO:0000256" key="7">
    <source>
        <dbReference type="ARBA" id="ARBA00023136"/>
    </source>
</evidence>
<dbReference type="InterPro" id="IPR000725">
    <property type="entry name" value="Olfact_rcpt"/>
</dbReference>
<dbReference type="InterPro" id="IPR017452">
    <property type="entry name" value="GPCR_Rhodpsn_7TM"/>
</dbReference>
<keyword evidence="11" id="KW-1003">Cell membrane</keyword>
<dbReference type="Pfam" id="PF13853">
    <property type="entry name" value="7tm_4"/>
    <property type="match status" value="1"/>
</dbReference>
<dbReference type="PANTHER" id="PTHR26450:SF195">
    <property type="entry name" value="OLFACTORY RECEPTOR"/>
    <property type="match status" value="1"/>
</dbReference>
<evidence type="ECO:0000256" key="2">
    <source>
        <dbReference type="ARBA" id="ARBA00022606"/>
    </source>
</evidence>
<dbReference type="OMA" id="CSNIRVN"/>
<keyword evidence="3 10" id="KW-0812">Transmembrane</keyword>
<dbReference type="SUPFAM" id="SSF81321">
    <property type="entry name" value="Family A G protein-coupled receptor-like"/>
    <property type="match status" value="1"/>
</dbReference>
<sequence length="316" mass="35297">MMPPQLIMSLLPNTTIISLTFLLTGIPGLEAGHTWVSVPFCFLYAIAISGNSMILFIIITNQSLHEPMYYLLSMLSVTDMCLSLSTMPTTLGVLCLNIQEIGWNACISQMFFIHFLTVMESSVLLAMAFDRYIAICNPLRYVIILTPARIIQFGLMMVLRGALIMTPVLLLLKRLSFCNNNILSHSYCYHPDVLKCSCSNTRANSIYGLIAIFLTFGLDAPLIVLSYVLIIHSLLSIASPQERHKAFGTCVSHIGAISIFYIPLISLSSVHRWGRKVPPHVHTMMSSAFLLLPPVLNPIIYSIKTKQIRKVILNIF</sequence>
<dbReference type="GO" id="GO:0071396">
    <property type="term" value="P:cellular response to lipid"/>
    <property type="evidence" value="ECO:0007669"/>
    <property type="project" value="UniProtKB-ARBA"/>
</dbReference>
<keyword evidence="8 10" id="KW-0675">Receptor</keyword>
<feature type="transmembrane region" description="Helical" evidence="11">
    <location>
        <begin position="150"/>
        <end position="172"/>
    </location>
</feature>
<comment type="subcellular location">
    <subcellularLocation>
        <location evidence="11">Cell membrane</location>
        <topology evidence="11">Multi-pass membrane protein</topology>
    </subcellularLocation>
    <subcellularLocation>
        <location evidence="1">Membrane</location>
        <topology evidence="1">Multi-pass membrane protein</topology>
    </subcellularLocation>
</comment>
<keyword evidence="5 11" id="KW-1133">Transmembrane helix</keyword>
<dbReference type="PRINTS" id="PR00237">
    <property type="entry name" value="GPCRRHODOPSN"/>
</dbReference>
<accession>A0A4X2LRG8</accession>
<dbReference type="GO" id="GO:0005886">
    <property type="term" value="C:plasma membrane"/>
    <property type="evidence" value="ECO:0007669"/>
    <property type="project" value="UniProtKB-SubCell"/>
</dbReference>
<dbReference type="AlphaFoldDB" id="A0A4X2LRG8"/>
<dbReference type="Proteomes" id="UP000314987">
    <property type="component" value="Unassembled WGS sequence"/>
</dbReference>
<dbReference type="InterPro" id="IPR000276">
    <property type="entry name" value="GPCR_Rhodpsn"/>
</dbReference>
<feature type="domain" description="G-protein coupled receptors family 1 profile" evidence="12">
    <location>
        <begin position="50"/>
        <end position="301"/>
    </location>
</feature>
<protein>
    <recommendedName>
        <fullName evidence="11">Olfactory receptor</fullName>
    </recommendedName>
</protein>
<evidence type="ECO:0000313" key="13">
    <source>
        <dbReference type="Ensembl" id="ENSVURP00010024361.1"/>
    </source>
</evidence>
<dbReference type="CDD" id="cd15222">
    <property type="entry name" value="7tmA_OR51-like"/>
    <property type="match status" value="1"/>
</dbReference>
<dbReference type="PROSITE" id="PS50262">
    <property type="entry name" value="G_PROTEIN_RECEP_F1_2"/>
    <property type="match status" value="1"/>
</dbReference>
<dbReference type="PRINTS" id="PR00245">
    <property type="entry name" value="OLFACTORYR"/>
</dbReference>
<dbReference type="GeneTree" id="ENSGT01150000286908"/>
<keyword evidence="6 10" id="KW-0297">G-protein coupled receptor</keyword>
<evidence type="ECO:0000313" key="14">
    <source>
        <dbReference type="Proteomes" id="UP000314987"/>
    </source>
</evidence>
<evidence type="ECO:0000256" key="10">
    <source>
        <dbReference type="RuleBase" id="RU000688"/>
    </source>
</evidence>
<keyword evidence="2 11" id="KW-0716">Sensory transduction</keyword>
<evidence type="ECO:0000256" key="8">
    <source>
        <dbReference type="ARBA" id="ARBA00023170"/>
    </source>
</evidence>
<evidence type="ECO:0000256" key="3">
    <source>
        <dbReference type="ARBA" id="ARBA00022692"/>
    </source>
</evidence>
<reference evidence="13" key="2">
    <citation type="submission" date="2025-08" db="UniProtKB">
        <authorList>
            <consortium name="Ensembl"/>
        </authorList>
    </citation>
    <scope>IDENTIFICATION</scope>
</reference>
<dbReference type="PROSITE" id="PS00237">
    <property type="entry name" value="G_PROTEIN_RECEP_F1_1"/>
    <property type="match status" value="1"/>
</dbReference>
<dbReference type="Gene3D" id="1.20.1070.10">
    <property type="entry name" value="Rhodopsin 7-helix transmembrane proteins"/>
    <property type="match status" value="1"/>
</dbReference>
<dbReference type="Ensembl" id="ENSVURT00010027731.1">
    <property type="protein sequence ID" value="ENSVURP00010024361.1"/>
    <property type="gene ID" value="ENSVURG00010018667.1"/>
</dbReference>
<feature type="transmembrane region" description="Helical" evidence="11">
    <location>
        <begin position="41"/>
        <end position="61"/>
    </location>
</feature>
<comment type="similarity">
    <text evidence="10">Belongs to the G-protein coupled receptor 1 family.</text>
</comment>
<evidence type="ECO:0000256" key="6">
    <source>
        <dbReference type="ARBA" id="ARBA00023040"/>
    </source>
</evidence>
<evidence type="ECO:0000256" key="1">
    <source>
        <dbReference type="ARBA" id="ARBA00004141"/>
    </source>
</evidence>
<feature type="transmembrane region" description="Helical" evidence="11">
    <location>
        <begin position="284"/>
        <end position="303"/>
    </location>
</feature>
<keyword evidence="9 10" id="KW-0807">Transducer</keyword>
<dbReference type="PANTHER" id="PTHR26450">
    <property type="entry name" value="OLFACTORY RECEPTOR 56B1-RELATED"/>
    <property type="match status" value="1"/>
</dbReference>
<organism evidence="13 14">
    <name type="scientific">Vombatus ursinus</name>
    <name type="common">Common wombat</name>
    <dbReference type="NCBI Taxonomy" id="29139"/>
    <lineage>
        <taxon>Eukaryota</taxon>
        <taxon>Metazoa</taxon>
        <taxon>Chordata</taxon>
        <taxon>Craniata</taxon>
        <taxon>Vertebrata</taxon>
        <taxon>Euteleostomi</taxon>
        <taxon>Mammalia</taxon>
        <taxon>Metatheria</taxon>
        <taxon>Diprotodontia</taxon>
        <taxon>Vombatidae</taxon>
        <taxon>Vombatus</taxon>
    </lineage>
</organism>
<name>A0A4X2LRG8_VOMUR</name>
<evidence type="ECO:0000256" key="5">
    <source>
        <dbReference type="ARBA" id="ARBA00022989"/>
    </source>
</evidence>
<dbReference type="InterPro" id="IPR050402">
    <property type="entry name" value="OR51/52/56-like"/>
</dbReference>
<dbReference type="FunFam" id="1.20.1070.10:FF:000002">
    <property type="entry name" value="Olfactory receptor"/>
    <property type="match status" value="1"/>
</dbReference>
<dbReference type="GO" id="GO:0004930">
    <property type="term" value="F:G protein-coupled receptor activity"/>
    <property type="evidence" value="ECO:0007669"/>
    <property type="project" value="UniProtKB-KW"/>
</dbReference>
<evidence type="ECO:0000256" key="9">
    <source>
        <dbReference type="ARBA" id="ARBA00023224"/>
    </source>
</evidence>
<reference evidence="14" key="1">
    <citation type="submission" date="2018-12" db="EMBL/GenBank/DDBJ databases">
        <authorList>
            <person name="Yazar S."/>
        </authorList>
    </citation>
    <scope>NUCLEOTIDE SEQUENCE [LARGE SCALE GENOMIC DNA]</scope>
</reference>
<dbReference type="GO" id="GO:0004984">
    <property type="term" value="F:olfactory receptor activity"/>
    <property type="evidence" value="ECO:0007669"/>
    <property type="project" value="InterPro"/>
</dbReference>
<keyword evidence="14" id="KW-1185">Reference proteome</keyword>
<feature type="transmembrane region" description="Helical" evidence="11">
    <location>
        <begin position="107"/>
        <end position="129"/>
    </location>
</feature>
<feature type="transmembrane region" description="Helical" evidence="11">
    <location>
        <begin position="246"/>
        <end position="264"/>
    </location>
</feature>
<feature type="transmembrane region" description="Helical" evidence="11">
    <location>
        <begin position="209"/>
        <end position="234"/>
    </location>
</feature>
<proteinExistence type="inferred from homology"/>
<reference evidence="13" key="3">
    <citation type="submission" date="2025-09" db="UniProtKB">
        <authorList>
            <consortium name="Ensembl"/>
        </authorList>
    </citation>
    <scope>IDENTIFICATION</scope>
</reference>
<evidence type="ECO:0000256" key="11">
    <source>
        <dbReference type="RuleBase" id="RU363047"/>
    </source>
</evidence>
<feature type="transmembrane region" description="Helical" evidence="11">
    <location>
        <begin position="68"/>
        <end position="87"/>
    </location>
</feature>
<keyword evidence="7 11" id="KW-0472">Membrane</keyword>
<evidence type="ECO:0000259" key="12">
    <source>
        <dbReference type="PROSITE" id="PS50262"/>
    </source>
</evidence>
<evidence type="ECO:0000256" key="4">
    <source>
        <dbReference type="ARBA" id="ARBA00022725"/>
    </source>
</evidence>